<dbReference type="InterPro" id="IPR001433">
    <property type="entry name" value="OxRdtase_FAD/NAD-bd"/>
</dbReference>
<keyword evidence="2" id="KW-0411">Iron-sulfur</keyword>
<evidence type="ECO:0000256" key="1">
    <source>
        <dbReference type="ARBA" id="ARBA00001974"/>
    </source>
</evidence>
<gene>
    <name evidence="5" type="ORF">NITFAB_2244</name>
</gene>
<dbReference type="InterPro" id="IPR017927">
    <property type="entry name" value="FAD-bd_FR_type"/>
</dbReference>
<feature type="region of interest" description="Disordered" evidence="3">
    <location>
        <begin position="1"/>
        <end position="21"/>
    </location>
</feature>
<dbReference type="Gene3D" id="2.40.30.10">
    <property type="entry name" value="Translation factors"/>
    <property type="match status" value="1"/>
</dbReference>
<name>A0A2X0SGX5_9PROT</name>
<evidence type="ECO:0000256" key="3">
    <source>
        <dbReference type="SAM" id="MobiDB-lite"/>
    </source>
</evidence>
<dbReference type="CDD" id="cd00322">
    <property type="entry name" value="FNR_like"/>
    <property type="match status" value="1"/>
</dbReference>
<dbReference type="PANTHER" id="PTHR47354">
    <property type="entry name" value="NADH OXIDOREDUCTASE HCR"/>
    <property type="match status" value="1"/>
</dbReference>
<evidence type="ECO:0000259" key="4">
    <source>
        <dbReference type="PROSITE" id="PS51384"/>
    </source>
</evidence>
<dbReference type="InterPro" id="IPR050415">
    <property type="entry name" value="MRET"/>
</dbReference>
<feature type="domain" description="FAD-binding FR-type" evidence="4">
    <location>
        <begin position="33"/>
        <end position="135"/>
    </location>
</feature>
<dbReference type="PROSITE" id="PS51384">
    <property type="entry name" value="FAD_FR"/>
    <property type="match status" value="1"/>
</dbReference>
<sequence length="272" mass="30534">MQSGKGLPEPHIQPQYPPLPDAKYFNKNEEDAMPNYKVKLKNKTEIAEGTMAFHFEKPDGFIYKAGQFADCTLIDPSETDSEGDSRAFSFASAPYESDLILATRMRDTAFKRALKIMAPGAELNLDAPYGSFKLHNNVNIPAVFLTAGIGITPVRSIVLQAMHENVPRRILVFYSNRRPEDAAFLNELRELRETRLDYTFIATMTQTEKSSSNWDGETGHINKAMLQKYIGDMTLPIYYIDGPPAMVIAMQTLLGEAGVDEDNIRTEEFSGY</sequence>
<dbReference type="PRINTS" id="PR00410">
    <property type="entry name" value="PHEHYDRXLASE"/>
</dbReference>
<dbReference type="EMBL" id="LS423452">
    <property type="protein sequence ID" value="SPS06651.1"/>
    <property type="molecule type" value="Genomic_DNA"/>
</dbReference>
<evidence type="ECO:0000313" key="5">
    <source>
        <dbReference type="EMBL" id="SPS06651.1"/>
    </source>
</evidence>
<accession>A0A2X0SGX5</accession>
<dbReference type="GO" id="GO:0016491">
    <property type="term" value="F:oxidoreductase activity"/>
    <property type="evidence" value="ECO:0007669"/>
    <property type="project" value="InterPro"/>
</dbReference>
<dbReference type="Gene3D" id="3.40.50.80">
    <property type="entry name" value="Nucleotide-binding domain of ferredoxin-NADP reductase (FNR) module"/>
    <property type="match status" value="1"/>
</dbReference>
<reference evidence="5" key="1">
    <citation type="submission" date="2018-05" db="EMBL/GenBank/DDBJ databases">
        <authorList>
            <person name="Lanie J.A."/>
            <person name="Ng W.-L."/>
            <person name="Kazmierczak K.M."/>
            <person name="Andrzejewski T.M."/>
            <person name="Davidsen T.M."/>
            <person name="Wayne K.J."/>
            <person name="Tettelin H."/>
            <person name="Glass J.I."/>
            <person name="Rusch D."/>
            <person name="Podicherti R."/>
            <person name="Tsui H.-C.T."/>
            <person name="Winkler M.E."/>
        </authorList>
    </citation>
    <scope>NUCLEOTIDE SEQUENCE</scope>
    <source>
        <strain evidence="5">KNB</strain>
    </source>
</reference>
<organism evidence="5">
    <name type="scientific">Candidatus Nitrotoga fabula</name>
    <dbReference type="NCBI Taxonomy" id="2182327"/>
    <lineage>
        <taxon>Bacteria</taxon>
        <taxon>Pseudomonadati</taxon>
        <taxon>Pseudomonadota</taxon>
        <taxon>Betaproteobacteria</taxon>
        <taxon>Nitrosomonadales</taxon>
        <taxon>Gallionellaceae</taxon>
        <taxon>Candidatus Nitrotoga</taxon>
    </lineage>
</organism>
<dbReference type="Pfam" id="PF00175">
    <property type="entry name" value="NAD_binding_1"/>
    <property type="match status" value="1"/>
</dbReference>
<keyword evidence="2" id="KW-0001">2Fe-2S</keyword>
<dbReference type="GO" id="GO:0051537">
    <property type="term" value="F:2 iron, 2 sulfur cluster binding"/>
    <property type="evidence" value="ECO:0007669"/>
    <property type="project" value="UniProtKB-KW"/>
</dbReference>
<keyword evidence="2" id="KW-0479">Metal-binding</keyword>
<comment type="cofactor">
    <cofactor evidence="1">
        <name>FAD</name>
        <dbReference type="ChEBI" id="CHEBI:57692"/>
    </cofactor>
</comment>
<evidence type="ECO:0000256" key="2">
    <source>
        <dbReference type="ARBA" id="ARBA00022714"/>
    </source>
</evidence>
<dbReference type="PANTHER" id="PTHR47354:SF5">
    <property type="entry name" value="PROTEIN RFBI"/>
    <property type="match status" value="1"/>
</dbReference>
<dbReference type="InterPro" id="IPR017938">
    <property type="entry name" value="Riboflavin_synthase-like_b-brl"/>
</dbReference>
<dbReference type="SUPFAM" id="SSF52343">
    <property type="entry name" value="Ferredoxin reductase-like, C-terminal NADP-linked domain"/>
    <property type="match status" value="1"/>
</dbReference>
<protein>
    <submittedName>
        <fullName evidence="5">Flavodoxin reductase family protein</fullName>
    </submittedName>
</protein>
<dbReference type="InterPro" id="IPR039261">
    <property type="entry name" value="FNR_nucleotide-bd"/>
</dbReference>
<dbReference type="SUPFAM" id="SSF63380">
    <property type="entry name" value="Riboflavin synthase domain-like"/>
    <property type="match status" value="1"/>
</dbReference>
<dbReference type="AlphaFoldDB" id="A0A2X0SGX5"/>
<keyword evidence="2" id="KW-0408">Iron</keyword>
<proteinExistence type="predicted"/>